<dbReference type="EMBL" id="CAESGF010000027">
    <property type="protein sequence ID" value="CAB4365252.1"/>
    <property type="molecule type" value="Genomic_DNA"/>
</dbReference>
<organism evidence="1">
    <name type="scientific">freshwater metagenome</name>
    <dbReference type="NCBI Taxonomy" id="449393"/>
    <lineage>
        <taxon>unclassified sequences</taxon>
        <taxon>metagenomes</taxon>
        <taxon>ecological metagenomes</taxon>
    </lineage>
</organism>
<evidence type="ECO:0000313" key="3">
    <source>
        <dbReference type="EMBL" id="CAB4852107.1"/>
    </source>
</evidence>
<sequence>MPVAAGIGFFGLLFAALWGVAALVAHNGADTTERLTPAFQEMGRLDSIALTITQGGPIILPDLVGSDRHVVLDHTGDDDLRNWSLHLAHPADRDSSCAIQQIERTRQFTDCDGRTLDVADLAEPPQGVSPIINRKAGTLTLSLRETPATPATTPTS</sequence>
<name>A0A6J6A9X4_9ZZZZ</name>
<dbReference type="EMBL" id="CAEZYF010000031">
    <property type="protein sequence ID" value="CAB4745139.1"/>
    <property type="molecule type" value="Genomic_DNA"/>
</dbReference>
<protein>
    <submittedName>
        <fullName evidence="1">Unannotated protein</fullName>
    </submittedName>
</protein>
<evidence type="ECO:0000313" key="4">
    <source>
        <dbReference type="EMBL" id="CAB4951109.1"/>
    </source>
</evidence>
<gene>
    <name evidence="2" type="ORF">UFOPK2656_03182</name>
    <name evidence="3" type="ORF">UFOPK3267_01887</name>
    <name evidence="4" type="ORF">UFOPK3651_02851</name>
    <name evidence="5" type="ORF">UFOPK3931_02091</name>
    <name evidence="1" type="ORF">UFOPK4189_02998</name>
</gene>
<dbReference type="AlphaFoldDB" id="A0A6J6A9X4"/>
<accession>A0A6J6A9X4</accession>
<evidence type="ECO:0000313" key="5">
    <source>
        <dbReference type="EMBL" id="CAB5000402.1"/>
    </source>
</evidence>
<reference evidence="1" key="1">
    <citation type="submission" date="2020-05" db="EMBL/GenBank/DDBJ databases">
        <authorList>
            <person name="Chiriac C."/>
            <person name="Salcher M."/>
            <person name="Ghai R."/>
            <person name="Kavagutti S V."/>
        </authorList>
    </citation>
    <scope>NUCLEOTIDE SEQUENCE</scope>
</reference>
<dbReference type="EMBL" id="CAFBMT010000023">
    <property type="protein sequence ID" value="CAB4951109.1"/>
    <property type="molecule type" value="Genomic_DNA"/>
</dbReference>
<evidence type="ECO:0000313" key="2">
    <source>
        <dbReference type="EMBL" id="CAB4745139.1"/>
    </source>
</evidence>
<dbReference type="EMBL" id="CAFBOL010000063">
    <property type="protein sequence ID" value="CAB5000402.1"/>
    <property type="molecule type" value="Genomic_DNA"/>
</dbReference>
<dbReference type="EMBL" id="CAFBIY010000110">
    <property type="protein sequence ID" value="CAB4852107.1"/>
    <property type="molecule type" value="Genomic_DNA"/>
</dbReference>
<evidence type="ECO:0000313" key="1">
    <source>
        <dbReference type="EMBL" id="CAB4365252.1"/>
    </source>
</evidence>
<proteinExistence type="predicted"/>